<evidence type="ECO:0000256" key="14">
    <source>
        <dbReference type="ARBA" id="ARBA00038949"/>
    </source>
</evidence>
<sequence>MLPKSIIGMTRILFRKFYIVTILVIGVTFWAFVTHLAPQVTLSSKEQVQPSKQDHNYHKVLSDTLNGIEGDIASQKIYSSILLNKLREKYTNEKHEGDNSALVSDNKHLNQGTLVKVQDPEKLRQLQQVLQQEAHHGEVQSLELDKDGNLKTHKEFKDPNYEGNKDGEEFHPGEVLEGGGAADIAHKNTDADASPSHGSVIAVLVFVCNRPSIKRNLDQLFKYRPSAEKFPIIVSQDCGSHPATTSIIKSFGDKITHIMQPDLSDIKVPPKEKKLKGYYNIARHYGWALNHTFNMLGHSNVLIVEDDLDIAPDFFEYFAATLPLLYEDPTLWCISAWNDNGKPKRINETAYDLLHRTDFFPGLGWLMTKSLWTELMVKWPKGYWDDWMREPPQRRDRSCIRPEISRTSTFGKDGVSHGTYYQNHLRFIKLNDHFVPFTSIDLSYLQKDKYDVAFVKRVYSSQLVTSVEELKRVTNSTPASDHTEFRLTYRTKADFRIFAKKLEIMEDFRAGVPRTAYRGVVPFMYNNKTVYLAPGANWSSYQP</sequence>
<keyword evidence="19" id="KW-1185">Reference proteome</keyword>
<evidence type="ECO:0000256" key="10">
    <source>
        <dbReference type="ARBA" id="ARBA00023034"/>
    </source>
</evidence>
<comment type="cofactor">
    <cofactor evidence="17">
        <name>Mn(2+)</name>
        <dbReference type="ChEBI" id="CHEBI:29035"/>
    </cofactor>
    <text evidence="17">The cofactor is mostly bound to the substrate.</text>
</comment>
<dbReference type="InterPro" id="IPR004139">
    <property type="entry name" value="Glyco_trans_13"/>
</dbReference>
<evidence type="ECO:0000256" key="13">
    <source>
        <dbReference type="ARBA" id="ARBA00037706"/>
    </source>
</evidence>
<keyword evidence="9 17" id="KW-1133">Transmembrane helix</keyword>
<evidence type="ECO:0000313" key="18">
    <source>
        <dbReference type="EMBL" id="CAL8143187.1"/>
    </source>
</evidence>
<keyword evidence="4 17" id="KW-0328">Glycosyltransferase</keyword>
<evidence type="ECO:0000256" key="17">
    <source>
        <dbReference type="RuleBase" id="RU368119"/>
    </source>
</evidence>
<comment type="function">
    <text evidence="13 17">Initiates complex N-linked carbohydrate formation. Essential for the conversion of high-mannose to hybrid and complex N-glycans.</text>
</comment>
<dbReference type="PANTHER" id="PTHR10468:SF0">
    <property type="entry name" value="ALPHA-1,3-MANNOSYL-GLYCOPROTEIN 2-BETA-N-ACETYLGLUCOSAMINYLTRANSFERASE"/>
    <property type="match status" value="1"/>
</dbReference>
<dbReference type="EC" id="2.4.1.101" evidence="14 17"/>
<keyword evidence="11 17" id="KW-0472">Membrane</keyword>
<evidence type="ECO:0000256" key="7">
    <source>
        <dbReference type="ARBA" id="ARBA00022723"/>
    </source>
</evidence>
<dbReference type="Gene3D" id="3.10.180.20">
    <property type="entry name" value="N-Acetylglucosaminyltransferase I, Domain 2"/>
    <property type="match status" value="1"/>
</dbReference>
<organism evidence="18 19">
    <name type="scientific">Orchesella dallaii</name>
    <dbReference type="NCBI Taxonomy" id="48710"/>
    <lineage>
        <taxon>Eukaryota</taxon>
        <taxon>Metazoa</taxon>
        <taxon>Ecdysozoa</taxon>
        <taxon>Arthropoda</taxon>
        <taxon>Hexapoda</taxon>
        <taxon>Collembola</taxon>
        <taxon>Entomobryomorpha</taxon>
        <taxon>Entomobryoidea</taxon>
        <taxon>Orchesellidae</taxon>
        <taxon>Orchesellinae</taxon>
        <taxon>Orchesella</taxon>
    </lineage>
</organism>
<keyword evidence="7 17" id="KW-0479">Metal-binding</keyword>
<keyword evidence="12 17" id="KW-0464">Manganese</keyword>
<feature type="transmembrane region" description="Helical" evidence="17">
    <location>
        <begin position="12"/>
        <end position="33"/>
    </location>
</feature>
<evidence type="ECO:0000256" key="6">
    <source>
        <dbReference type="ARBA" id="ARBA00022692"/>
    </source>
</evidence>
<evidence type="ECO:0000313" key="19">
    <source>
        <dbReference type="Proteomes" id="UP001642540"/>
    </source>
</evidence>
<dbReference type="Gene3D" id="3.90.550.10">
    <property type="entry name" value="Spore Coat Polysaccharide Biosynthesis Protein SpsA, Chain A"/>
    <property type="match status" value="1"/>
</dbReference>
<comment type="pathway">
    <text evidence="2 17">Protein modification; protein glycosylation.</text>
</comment>
<dbReference type="Pfam" id="PF03071">
    <property type="entry name" value="GNT-I"/>
    <property type="match status" value="1"/>
</dbReference>
<keyword evidence="10 17" id="KW-0333">Golgi apparatus</keyword>
<name>A0ABP1S3K4_9HEXA</name>
<evidence type="ECO:0000256" key="1">
    <source>
        <dbReference type="ARBA" id="ARBA00004323"/>
    </source>
</evidence>
<evidence type="ECO:0000256" key="5">
    <source>
        <dbReference type="ARBA" id="ARBA00022679"/>
    </source>
</evidence>
<dbReference type="SUPFAM" id="SSF53448">
    <property type="entry name" value="Nucleotide-diphospho-sugar transferases"/>
    <property type="match status" value="1"/>
</dbReference>
<evidence type="ECO:0000256" key="11">
    <source>
        <dbReference type="ARBA" id="ARBA00023136"/>
    </source>
</evidence>
<comment type="subcellular location">
    <subcellularLocation>
        <location evidence="1 17">Golgi apparatus membrane</location>
        <topology evidence="1 17">Single-pass type II membrane protein</topology>
    </subcellularLocation>
</comment>
<dbReference type="PANTHER" id="PTHR10468">
    <property type="entry name" value="PROTEIN O-LINKED-MANNOSE BETA-1,2-N-ACETYLGLUCOSAMINYLTRANSFERASE 1/ALPHA-1,3-MANNOSYL-GLYCOPROTEIN 2-BETA-N-ACETYLGLUCOSAMINYLTRANSFERASE"/>
    <property type="match status" value="1"/>
</dbReference>
<comment type="caution">
    <text evidence="18">The sequence shown here is derived from an EMBL/GenBank/DDBJ whole genome shotgun (WGS) entry which is preliminary data.</text>
</comment>
<dbReference type="InterPro" id="IPR052261">
    <property type="entry name" value="Glycosyltransferase_13"/>
</dbReference>
<proteinExistence type="inferred from homology"/>
<keyword evidence="8 17" id="KW-0735">Signal-anchor</keyword>
<comment type="catalytic activity">
    <reaction evidence="16 17">
        <text>N(4)-(alpha-D-Man-(1-&gt;3)-[alpha-D-Man-(1-&gt;3)-[alpha-D-Man-(1-&gt;6)]-alpha-D-Man-(1-&gt;6)]-beta-D-Man-(1-&gt;4)-beta-D-GlcNAc-(1-&gt;4)-beta-D-GlcNAc)-L-asparaginyl-[protein] (N-glucan mannose isomer 5A1,2) + UDP-N-acetyl-alpha-D-glucosamine = N(4)-{beta-D-GlcNAc-(1-&gt;2)-alpha-D-Man-(1-&gt;3)-[alpha-D-Man-(1-&gt;3)-[alpha-D-Man-(1-&gt;6)]-alpha-D-Man-(1-&gt;6)]-beta-D-Man-(1-&gt;4)-beta-D-GlcNAc-(1-&gt;4)-beta-D-GlcNAc}-L-asparaginyl-[protein] + UDP + H(+)</text>
        <dbReference type="Rhea" id="RHEA:11456"/>
        <dbReference type="Rhea" id="RHEA-COMP:14367"/>
        <dbReference type="Rhea" id="RHEA-COMP:14368"/>
        <dbReference type="ChEBI" id="CHEBI:15378"/>
        <dbReference type="ChEBI" id="CHEBI:57705"/>
        <dbReference type="ChEBI" id="CHEBI:58223"/>
        <dbReference type="ChEBI" id="CHEBI:59087"/>
        <dbReference type="ChEBI" id="CHEBI:60625"/>
        <dbReference type="EC" id="2.4.1.101"/>
    </reaction>
</comment>
<protein>
    <recommendedName>
        <fullName evidence="14 17">Alpha-1,3-mannosyl-glycoprotein 2-beta-N-acetylglucosaminyltransferase</fullName>
        <shortName evidence="17">GNT-I</shortName>
        <shortName evidence="17">GlcNAc-T I</shortName>
        <ecNumber evidence="14 17">2.4.1.101</ecNumber>
    </recommendedName>
    <alternativeName>
        <fullName evidence="15 17">N-glycosyl-oligosaccharide-glycoprotein N-acetylglucosaminyltransferase I</fullName>
    </alternativeName>
</protein>
<keyword evidence="5" id="KW-0808">Transferase</keyword>
<dbReference type="EMBL" id="CAXLJM020000151">
    <property type="protein sequence ID" value="CAL8143187.1"/>
    <property type="molecule type" value="Genomic_DNA"/>
</dbReference>
<keyword evidence="6 17" id="KW-0812">Transmembrane</keyword>
<evidence type="ECO:0000256" key="2">
    <source>
        <dbReference type="ARBA" id="ARBA00004922"/>
    </source>
</evidence>
<evidence type="ECO:0000256" key="9">
    <source>
        <dbReference type="ARBA" id="ARBA00022989"/>
    </source>
</evidence>
<evidence type="ECO:0000256" key="15">
    <source>
        <dbReference type="ARBA" id="ARBA00041712"/>
    </source>
</evidence>
<evidence type="ECO:0000256" key="8">
    <source>
        <dbReference type="ARBA" id="ARBA00022968"/>
    </source>
</evidence>
<evidence type="ECO:0000256" key="4">
    <source>
        <dbReference type="ARBA" id="ARBA00022676"/>
    </source>
</evidence>
<evidence type="ECO:0000256" key="12">
    <source>
        <dbReference type="ARBA" id="ARBA00023211"/>
    </source>
</evidence>
<accession>A0ABP1S3K4</accession>
<dbReference type="CDD" id="cd02514">
    <property type="entry name" value="GT13_GLCNAC-TI"/>
    <property type="match status" value="1"/>
</dbReference>
<gene>
    <name evidence="18" type="ORF">ODALV1_LOCUS29333</name>
</gene>
<reference evidence="18 19" key="1">
    <citation type="submission" date="2024-08" db="EMBL/GenBank/DDBJ databases">
        <authorList>
            <person name="Cucini C."/>
            <person name="Frati F."/>
        </authorList>
    </citation>
    <scope>NUCLEOTIDE SEQUENCE [LARGE SCALE GENOMIC DNA]</scope>
</reference>
<dbReference type="InterPro" id="IPR029044">
    <property type="entry name" value="Nucleotide-diphossugar_trans"/>
</dbReference>
<evidence type="ECO:0000256" key="3">
    <source>
        <dbReference type="ARBA" id="ARBA00006492"/>
    </source>
</evidence>
<comment type="similarity">
    <text evidence="3 17">Belongs to the glycosyltransferase 13 family.</text>
</comment>
<dbReference type="Proteomes" id="UP001642540">
    <property type="component" value="Unassembled WGS sequence"/>
</dbReference>
<evidence type="ECO:0000256" key="16">
    <source>
        <dbReference type="ARBA" id="ARBA00049421"/>
    </source>
</evidence>